<evidence type="ECO:0000313" key="2">
    <source>
        <dbReference type="Proteomes" id="UP000051139"/>
    </source>
</evidence>
<organism evidence="1 2">
    <name type="scientific">Furfurilactobacillus siliginis</name>
    <dbReference type="NCBI Taxonomy" id="348151"/>
    <lineage>
        <taxon>Bacteria</taxon>
        <taxon>Bacillati</taxon>
        <taxon>Bacillota</taxon>
        <taxon>Bacilli</taxon>
        <taxon>Lactobacillales</taxon>
        <taxon>Lactobacillaceae</taxon>
        <taxon>Furfurilactobacillus</taxon>
    </lineage>
</organism>
<comment type="caution">
    <text evidence="1">The sequence shown here is derived from an EMBL/GenBank/DDBJ whole genome shotgun (WGS) entry which is preliminary data.</text>
</comment>
<dbReference type="Proteomes" id="UP000051139">
    <property type="component" value="Unassembled WGS sequence"/>
</dbReference>
<reference evidence="1 2" key="1">
    <citation type="journal article" date="2015" name="Genome Announc.">
        <title>Expanding the biotechnology potential of lactobacilli through comparative genomics of 213 strains and associated genera.</title>
        <authorList>
            <person name="Sun Z."/>
            <person name="Harris H.M."/>
            <person name="McCann A."/>
            <person name="Guo C."/>
            <person name="Argimon S."/>
            <person name="Zhang W."/>
            <person name="Yang X."/>
            <person name="Jeffery I.B."/>
            <person name="Cooney J.C."/>
            <person name="Kagawa T.F."/>
            <person name="Liu W."/>
            <person name="Song Y."/>
            <person name="Salvetti E."/>
            <person name="Wrobel A."/>
            <person name="Rasinkangas P."/>
            <person name="Parkhill J."/>
            <person name="Rea M.C."/>
            <person name="O'Sullivan O."/>
            <person name="Ritari J."/>
            <person name="Douillard F.P."/>
            <person name="Paul Ross R."/>
            <person name="Yang R."/>
            <person name="Briner A.E."/>
            <person name="Felis G.E."/>
            <person name="de Vos W.M."/>
            <person name="Barrangou R."/>
            <person name="Klaenhammer T.R."/>
            <person name="Caufield P.W."/>
            <person name="Cui Y."/>
            <person name="Zhang H."/>
            <person name="O'Toole P.W."/>
        </authorList>
    </citation>
    <scope>NUCLEOTIDE SEQUENCE [LARGE SCALE GENOMIC DNA]</scope>
    <source>
        <strain evidence="1 2">DSM 22696</strain>
    </source>
</reference>
<protein>
    <submittedName>
        <fullName evidence="1">Uncharacterized protein</fullName>
    </submittedName>
</protein>
<keyword evidence="2" id="KW-1185">Reference proteome</keyword>
<gene>
    <name evidence="1" type="ORF">IV55_GL001786</name>
</gene>
<dbReference type="PATRIC" id="fig|348151.3.peg.1836"/>
<accession>A0A0R2L6Z9</accession>
<sequence>MKTSMRTHHVKVLTGAVVLLLAAITLGATAITTINAEREHQAHESKLRRLSEKAAKVLPKEAFKPGHYTLADAHGEVGYHITAVATVDSAGRLQHIEFDQLDEDGLFNPATAQLVTDWNTHLLTDPNASKLRKGNATTAFYQQYQSDMRQLLHAAHTGEEHHVTVSQND</sequence>
<dbReference type="STRING" id="348151.IV55_GL001786"/>
<evidence type="ECO:0000313" key="1">
    <source>
        <dbReference type="EMBL" id="KRN95685.1"/>
    </source>
</evidence>
<proteinExistence type="predicted"/>
<dbReference type="EMBL" id="JQCB01000007">
    <property type="protein sequence ID" value="KRN95685.1"/>
    <property type="molecule type" value="Genomic_DNA"/>
</dbReference>
<name>A0A0R2L6Z9_9LACO</name>
<dbReference type="AlphaFoldDB" id="A0A0R2L6Z9"/>